<reference evidence="2" key="1">
    <citation type="submission" date="2020-07" db="EMBL/GenBank/DDBJ databases">
        <title>Clarias magur genome sequencing, assembly and annotation.</title>
        <authorList>
            <person name="Kushwaha B."/>
            <person name="Kumar R."/>
            <person name="Das P."/>
            <person name="Joshi C.G."/>
            <person name="Kumar D."/>
            <person name="Nagpure N.S."/>
            <person name="Pandey M."/>
            <person name="Agarwal S."/>
            <person name="Srivastava S."/>
            <person name="Singh M."/>
            <person name="Sahoo L."/>
            <person name="Jayasankar P."/>
            <person name="Meher P.K."/>
            <person name="Koringa P.G."/>
            <person name="Iquebal M.A."/>
            <person name="Das S.P."/>
            <person name="Bit A."/>
            <person name="Patnaik S."/>
            <person name="Patel N."/>
            <person name="Shah T.M."/>
            <person name="Hinsu A."/>
            <person name="Jena J.K."/>
        </authorList>
    </citation>
    <scope>NUCLEOTIDE SEQUENCE</scope>
    <source>
        <strain evidence="2">CIFAMagur01</strain>
        <tissue evidence="2">Testis</tissue>
    </source>
</reference>
<feature type="chain" id="PRO_5035252395" description="Secreted protein" evidence="1">
    <location>
        <begin position="22"/>
        <end position="74"/>
    </location>
</feature>
<name>A0A8J4TBQ5_CLAMG</name>
<evidence type="ECO:0008006" key="4">
    <source>
        <dbReference type="Google" id="ProtNLM"/>
    </source>
</evidence>
<dbReference type="EMBL" id="QNUK01000419">
    <property type="protein sequence ID" value="KAF5893681.1"/>
    <property type="molecule type" value="Genomic_DNA"/>
</dbReference>
<gene>
    <name evidence="2" type="ORF">DAT39_016603</name>
</gene>
<keyword evidence="1" id="KW-0732">Signal</keyword>
<feature type="non-terminal residue" evidence="2">
    <location>
        <position position="1"/>
    </location>
</feature>
<feature type="non-terminal residue" evidence="2">
    <location>
        <position position="74"/>
    </location>
</feature>
<accession>A0A8J4TBQ5</accession>
<comment type="caution">
    <text evidence="2">The sequence shown here is derived from an EMBL/GenBank/DDBJ whole genome shotgun (WGS) entry which is preliminary data.</text>
</comment>
<dbReference type="AlphaFoldDB" id="A0A8J4TBQ5"/>
<keyword evidence="3" id="KW-1185">Reference proteome</keyword>
<feature type="signal peptide" evidence="1">
    <location>
        <begin position="1"/>
        <end position="21"/>
    </location>
</feature>
<proteinExistence type="predicted"/>
<evidence type="ECO:0000313" key="3">
    <source>
        <dbReference type="Proteomes" id="UP000727407"/>
    </source>
</evidence>
<evidence type="ECO:0000313" key="2">
    <source>
        <dbReference type="EMBL" id="KAF5893681.1"/>
    </source>
</evidence>
<evidence type="ECO:0000256" key="1">
    <source>
        <dbReference type="SAM" id="SignalP"/>
    </source>
</evidence>
<dbReference type="Proteomes" id="UP000727407">
    <property type="component" value="Unassembled WGS sequence"/>
</dbReference>
<protein>
    <recommendedName>
        <fullName evidence="4">Secreted protein</fullName>
    </recommendedName>
</protein>
<sequence>ICIISLVVVVVVIVVVYLCVGSAPHCDLEASPHTGSECWSRCGRRVLRGTPGPHSRWCGFSDRSGFLWHPDPSP</sequence>
<organism evidence="2 3">
    <name type="scientific">Clarias magur</name>
    <name type="common">Asian catfish</name>
    <name type="synonym">Macropteronotus magur</name>
    <dbReference type="NCBI Taxonomy" id="1594786"/>
    <lineage>
        <taxon>Eukaryota</taxon>
        <taxon>Metazoa</taxon>
        <taxon>Chordata</taxon>
        <taxon>Craniata</taxon>
        <taxon>Vertebrata</taxon>
        <taxon>Euteleostomi</taxon>
        <taxon>Actinopterygii</taxon>
        <taxon>Neopterygii</taxon>
        <taxon>Teleostei</taxon>
        <taxon>Ostariophysi</taxon>
        <taxon>Siluriformes</taxon>
        <taxon>Clariidae</taxon>
        <taxon>Clarias</taxon>
    </lineage>
</organism>